<keyword evidence="4" id="KW-0732">Signal</keyword>
<dbReference type="SUPFAM" id="SSF53807">
    <property type="entry name" value="Helical backbone' metal receptor"/>
    <property type="match status" value="1"/>
</dbReference>
<evidence type="ECO:0000256" key="1">
    <source>
        <dbReference type="ARBA" id="ARBA00004196"/>
    </source>
</evidence>
<keyword evidence="3" id="KW-0813">Transport</keyword>
<keyword evidence="6" id="KW-0804">Transcription</keyword>
<evidence type="ECO:0000256" key="6">
    <source>
        <dbReference type="ARBA" id="ARBA00023163"/>
    </source>
</evidence>
<keyword evidence="5" id="KW-0805">Transcription regulation</keyword>
<dbReference type="RefSeq" id="WP_378050930.1">
    <property type="nucleotide sequence ID" value="NZ_JBHMDN010000031.1"/>
</dbReference>
<reference evidence="10" key="1">
    <citation type="journal article" date="2019" name="Int. J. Syst. Evol. Microbiol.">
        <title>The Global Catalogue of Microorganisms (GCM) 10K type strain sequencing project: providing services to taxonomists for standard genome sequencing and annotation.</title>
        <authorList>
            <consortium name="The Broad Institute Genomics Platform"/>
            <consortium name="The Broad Institute Genome Sequencing Center for Infectious Disease"/>
            <person name="Wu L."/>
            <person name="Ma J."/>
        </authorList>
    </citation>
    <scope>NUCLEOTIDE SEQUENCE [LARGE SCALE GENOMIC DNA]</scope>
    <source>
        <strain evidence="10">KCTC 12907</strain>
    </source>
</reference>
<comment type="similarity">
    <text evidence="2">Belongs to the bacterial solute-binding protein 8 family.</text>
</comment>
<protein>
    <submittedName>
        <fullName evidence="9">ABC transporter substrate-binding protein</fullName>
    </submittedName>
</protein>
<gene>
    <name evidence="9" type="ORF">ACFQMJ_30000</name>
</gene>
<evidence type="ECO:0000259" key="7">
    <source>
        <dbReference type="PROSITE" id="PS01124"/>
    </source>
</evidence>
<keyword evidence="10" id="KW-1185">Reference proteome</keyword>
<name>A0ABW2FL37_9BACL</name>
<comment type="subcellular location">
    <subcellularLocation>
        <location evidence="1">Cell envelope</location>
    </subcellularLocation>
</comment>
<dbReference type="InterPro" id="IPR002491">
    <property type="entry name" value="ABC_transptr_periplasmic_BD"/>
</dbReference>
<evidence type="ECO:0000256" key="4">
    <source>
        <dbReference type="ARBA" id="ARBA00022729"/>
    </source>
</evidence>
<dbReference type="SUPFAM" id="SSF46689">
    <property type="entry name" value="Homeodomain-like"/>
    <property type="match status" value="2"/>
</dbReference>
<accession>A0ABW2FL37</accession>
<dbReference type="Pfam" id="PF01497">
    <property type="entry name" value="Peripla_BP_2"/>
    <property type="match status" value="1"/>
</dbReference>
<evidence type="ECO:0000256" key="2">
    <source>
        <dbReference type="ARBA" id="ARBA00008814"/>
    </source>
</evidence>
<dbReference type="EMBL" id="JBHTAI010000026">
    <property type="protein sequence ID" value="MFC7152791.1"/>
    <property type="molecule type" value="Genomic_DNA"/>
</dbReference>
<dbReference type="Proteomes" id="UP001596378">
    <property type="component" value="Unassembled WGS sequence"/>
</dbReference>
<sequence>MTMDPHDPLSIKPLNIELLQNAWIRLVEVSIEKDFSVYPLLYGIASDQLLYAAAPSHICIVPVHRYGNIVIDGLLYPLHPDTVHIIRSGQRVELNAPPGGKQFLYLFHFEIWIRGEHAPASNFAILGPEVASVSSSIVQLMTLCKKVADHWGTGDPADRFASQAGFQDILHLIFRKSSPSEAMLDQAHEYIKHHYRNEITIEQLAESAGMNRYSFMRAFKERFGQSVMGYLAEVRTNQAKRLMEEGYSLQHVADETGYKDALYFSSQFKKHVGFSPKIYQANRQSKVAAYSWPNIDHLLALQIIPFAAPIDHFWTQHYRNKYRFDVKVVLSHDYDFNREALMRARPDRIVALAELVPDEEKEKLLQIAPVLFLPWFEENWRDHLRLTAQFLNREREGENWLAQYDDKVQAVREKVPDFFRRGTLLILNVSPKGIRIWGERAGTVLYDDLQFNCAKGVEQIKYTQYMESFDAEPLTAFEADMLLVNVMKDRQSQMGWERLQQSQAWQGLKAVQNHRVYCISRNVRTGDPIVDYTAYQQNLLLHELDMLFREL</sequence>
<dbReference type="Gene3D" id="1.10.10.60">
    <property type="entry name" value="Homeodomain-like"/>
    <property type="match status" value="2"/>
</dbReference>
<dbReference type="PROSITE" id="PS01124">
    <property type="entry name" value="HTH_ARAC_FAMILY_2"/>
    <property type="match status" value="1"/>
</dbReference>
<dbReference type="Gene3D" id="3.40.50.1980">
    <property type="entry name" value="Nitrogenase molybdenum iron protein domain"/>
    <property type="match status" value="2"/>
</dbReference>
<evidence type="ECO:0000313" key="10">
    <source>
        <dbReference type="Proteomes" id="UP001596378"/>
    </source>
</evidence>
<dbReference type="Pfam" id="PF12833">
    <property type="entry name" value="HTH_18"/>
    <property type="match status" value="1"/>
</dbReference>
<feature type="domain" description="Fe/B12 periplasmic-binding" evidence="8">
    <location>
        <begin position="286"/>
        <end position="551"/>
    </location>
</feature>
<dbReference type="SMART" id="SM00342">
    <property type="entry name" value="HTH_ARAC"/>
    <property type="match status" value="1"/>
</dbReference>
<comment type="caution">
    <text evidence="9">The sequence shown here is derived from an EMBL/GenBank/DDBJ whole genome shotgun (WGS) entry which is preliminary data.</text>
</comment>
<evidence type="ECO:0000313" key="9">
    <source>
        <dbReference type="EMBL" id="MFC7152791.1"/>
    </source>
</evidence>
<organism evidence="9 10">
    <name type="scientific">Cohnella cellulosilytica</name>
    <dbReference type="NCBI Taxonomy" id="986710"/>
    <lineage>
        <taxon>Bacteria</taxon>
        <taxon>Bacillati</taxon>
        <taxon>Bacillota</taxon>
        <taxon>Bacilli</taxon>
        <taxon>Bacillales</taxon>
        <taxon>Paenibacillaceae</taxon>
        <taxon>Cohnella</taxon>
    </lineage>
</organism>
<evidence type="ECO:0000256" key="5">
    <source>
        <dbReference type="ARBA" id="ARBA00023015"/>
    </source>
</evidence>
<dbReference type="PROSITE" id="PS50983">
    <property type="entry name" value="FE_B12_PBP"/>
    <property type="match status" value="1"/>
</dbReference>
<evidence type="ECO:0000256" key="3">
    <source>
        <dbReference type="ARBA" id="ARBA00022448"/>
    </source>
</evidence>
<evidence type="ECO:0000259" key="8">
    <source>
        <dbReference type="PROSITE" id="PS50983"/>
    </source>
</evidence>
<dbReference type="InterPro" id="IPR018060">
    <property type="entry name" value="HTH_AraC"/>
</dbReference>
<feature type="domain" description="HTH araC/xylS-type" evidence="7">
    <location>
        <begin position="185"/>
        <end position="282"/>
    </location>
</feature>
<dbReference type="InterPro" id="IPR009057">
    <property type="entry name" value="Homeodomain-like_sf"/>
</dbReference>
<dbReference type="PANTHER" id="PTHR30532:SF21">
    <property type="entry name" value="SIDEROPHORE-BINDING LIPOPROTEIN YFIY-RELATED"/>
    <property type="match status" value="1"/>
</dbReference>
<dbReference type="PANTHER" id="PTHR30532">
    <property type="entry name" value="IRON III DICITRATE-BINDING PERIPLASMIC PROTEIN"/>
    <property type="match status" value="1"/>
</dbReference>
<proteinExistence type="inferred from homology"/>
<dbReference type="InterPro" id="IPR051313">
    <property type="entry name" value="Bact_iron-sidero_bind"/>
</dbReference>